<dbReference type="AlphaFoldDB" id="A0A9E7F8R5"/>
<evidence type="ECO:0000313" key="1">
    <source>
        <dbReference type="EMBL" id="URD89961.1"/>
    </source>
</evidence>
<evidence type="ECO:0000313" key="2">
    <source>
        <dbReference type="Proteomes" id="UP001055439"/>
    </source>
</evidence>
<dbReference type="EMBL" id="CP097504">
    <property type="protein sequence ID" value="URD89961.1"/>
    <property type="molecule type" value="Genomic_DNA"/>
</dbReference>
<proteinExistence type="predicted"/>
<accession>A0A9E7F8R5</accession>
<gene>
    <name evidence="1" type="ORF">MUK42_27361</name>
</gene>
<organism evidence="1 2">
    <name type="scientific">Musa troglodytarum</name>
    <name type="common">fe'i banana</name>
    <dbReference type="NCBI Taxonomy" id="320322"/>
    <lineage>
        <taxon>Eukaryota</taxon>
        <taxon>Viridiplantae</taxon>
        <taxon>Streptophyta</taxon>
        <taxon>Embryophyta</taxon>
        <taxon>Tracheophyta</taxon>
        <taxon>Spermatophyta</taxon>
        <taxon>Magnoliopsida</taxon>
        <taxon>Liliopsida</taxon>
        <taxon>Zingiberales</taxon>
        <taxon>Musaceae</taxon>
        <taxon>Musa</taxon>
    </lineage>
</organism>
<name>A0A9E7F8R5_9LILI</name>
<sequence>MSAVESRAGLPIEHDNLAGAGRVAHPYIRLEILQGLFSSYTPNPRKSIPANVQVEDLPRKIPLVMSVHLPLVMGWIPCKKI</sequence>
<reference evidence="1" key="1">
    <citation type="submission" date="2022-05" db="EMBL/GenBank/DDBJ databases">
        <title>The Musa troglodytarum L. genome provides insights into the mechanism of non-climacteric behaviour and enrichment of carotenoids.</title>
        <authorList>
            <person name="Wang J."/>
        </authorList>
    </citation>
    <scope>NUCLEOTIDE SEQUENCE</scope>
    <source>
        <tissue evidence="1">Leaf</tissue>
    </source>
</reference>
<dbReference type="OrthoDB" id="10392605at2759"/>
<keyword evidence="2" id="KW-1185">Reference proteome</keyword>
<protein>
    <submittedName>
        <fullName evidence="1">Uncharacterized protein</fullName>
    </submittedName>
</protein>
<dbReference type="Proteomes" id="UP001055439">
    <property type="component" value="Chromosome 2"/>
</dbReference>